<gene>
    <name evidence="2" type="ORF">GSONMT00014836001</name>
</gene>
<evidence type="ECO:0000259" key="1">
    <source>
        <dbReference type="Pfam" id="PF13966"/>
    </source>
</evidence>
<evidence type="ECO:0000313" key="2">
    <source>
        <dbReference type="EMBL" id="CDQ97889.1"/>
    </source>
</evidence>
<name>A0A060Z848_ONCMY</name>
<dbReference type="PaxDb" id="8022-A0A060Z848"/>
<reference evidence="2" key="1">
    <citation type="journal article" date="2014" name="Nat. Commun.">
        <title>The rainbow trout genome provides novel insights into evolution after whole-genome duplication in vertebrates.</title>
        <authorList>
            <person name="Berthelot C."/>
            <person name="Brunet F."/>
            <person name="Chalopin D."/>
            <person name="Juanchich A."/>
            <person name="Bernard M."/>
            <person name="Noel B."/>
            <person name="Bento P."/>
            <person name="Da Silva C."/>
            <person name="Labadie K."/>
            <person name="Alberti A."/>
            <person name="Aury J.M."/>
            <person name="Louis A."/>
            <person name="Dehais P."/>
            <person name="Bardou P."/>
            <person name="Montfort J."/>
            <person name="Klopp C."/>
            <person name="Cabau C."/>
            <person name="Gaspin C."/>
            <person name="Thorgaard G.H."/>
            <person name="Boussaha M."/>
            <person name="Quillet E."/>
            <person name="Guyomard R."/>
            <person name="Galiana D."/>
            <person name="Bobe J."/>
            <person name="Volff J.N."/>
            <person name="Genet C."/>
            <person name="Wincker P."/>
            <person name="Jaillon O."/>
            <person name="Roest Crollius H."/>
            <person name="Guiguen Y."/>
        </authorList>
    </citation>
    <scope>NUCLEOTIDE SEQUENCE [LARGE SCALE GENOMIC DNA]</scope>
</reference>
<accession>A0A060Z848</accession>
<dbReference type="STRING" id="8022.A0A060Z848"/>
<dbReference type="Proteomes" id="UP000193380">
    <property type="component" value="Unassembled WGS sequence"/>
</dbReference>
<sequence length="291" mass="33080">MLCPIGEGGRGVPNIPLKLDTIFVSFVLTELAHPVIHPSGYLLRVFFSYQARSVMVWSNTGPRAEQLPWHFGHAAKWLRAHPEVEVARVGLDHRHLYEEVRQAGSPAPVAGISSVVWEGVQARGLDNRLKDLNWLSLHKCLPVRSTMYRHSLARSPTCPRSACGREETVRHAFWDCAFAGVVWARARVLIVLVRGDFVVTWARLERGVGKARGTDRDRFLLWLLMSLFKRGLWEARQNLVKTGRDWGVEGIFRRVEGDLRGRMKREERKWGKHAARERWKGGLGLGVLDGD</sequence>
<dbReference type="InterPro" id="IPR026960">
    <property type="entry name" value="RVT-Znf"/>
</dbReference>
<protein>
    <recommendedName>
        <fullName evidence="1">Reverse transcriptase zinc-binding domain-containing protein</fullName>
    </recommendedName>
</protein>
<dbReference type="EMBL" id="FR933718">
    <property type="protein sequence ID" value="CDQ97889.1"/>
    <property type="molecule type" value="Genomic_DNA"/>
</dbReference>
<dbReference type="Pfam" id="PF13966">
    <property type="entry name" value="zf-RVT"/>
    <property type="match status" value="1"/>
</dbReference>
<reference evidence="2" key="2">
    <citation type="submission" date="2014-03" db="EMBL/GenBank/DDBJ databases">
        <authorList>
            <person name="Genoscope - CEA"/>
        </authorList>
    </citation>
    <scope>NUCLEOTIDE SEQUENCE</scope>
</reference>
<evidence type="ECO:0000313" key="3">
    <source>
        <dbReference type="Proteomes" id="UP000193380"/>
    </source>
</evidence>
<proteinExistence type="predicted"/>
<feature type="domain" description="Reverse transcriptase zinc-binding" evidence="1">
    <location>
        <begin position="122"/>
        <end position="183"/>
    </location>
</feature>
<dbReference type="AlphaFoldDB" id="A0A060Z848"/>
<organism evidence="2 3">
    <name type="scientific">Oncorhynchus mykiss</name>
    <name type="common">Rainbow trout</name>
    <name type="synonym">Salmo gairdneri</name>
    <dbReference type="NCBI Taxonomy" id="8022"/>
    <lineage>
        <taxon>Eukaryota</taxon>
        <taxon>Metazoa</taxon>
        <taxon>Chordata</taxon>
        <taxon>Craniata</taxon>
        <taxon>Vertebrata</taxon>
        <taxon>Euteleostomi</taxon>
        <taxon>Actinopterygii</taxon>
        <taxon>Neopterygii</taxon>
        <taxon>Teleostei</taxon>
        <taxon>Protacanthopterygii</taxon>
        <taxon>Salmoniformes</taxon>
        <taxon>Salmonidae</taxon>
        <taxon>Salmoninae</taxon>
        <taxon>Oncorhynchus</taxon>
    </lineage>
</organism>